<dbReference type="OrthoDB" id="196672at2"/>
<dbReference type="EMBL" id="CP140154">
    <property type="protein sequence ID" value="WQG92378.1"/>
    <property type="molecule type" value="Genomic_DNA"/>
</dbReference>
<reference evidence="2 4" key="1">
    <citation type="submission" date="2016-11" db="EMBL/GenBank/DDBJ databases">
        <authorList>
            <person name="Jaros S."/>
            <person name="Januszkiewicz K."/>
            <person name="Wedrychowicz H."/>
        </authorList>
    </citation>
    <scope>NUCLEOTIDE SEQUENCE [LARGE SCALE GENOMIC DNA]</scope>
    <source>
        <strain evidence="2 4">DSM 784</strain>
    </source>
</reference>
<evidence type="ECO:0000313" key="4">
    <source>
        <dbReference type="Proteomes" id="UP000183788"/>
    </source>
</evidence>
<dbReference type="AlphaFoldDB" id="A0A1K1QYA9"/>
<protein>
    <recommendedName>
        <fullName evidence="6">TIGR04222 domain-containing protein</fullName>
    </recommendedName>
</protein>
<keyword evidence="1" id="KW-0472">Membrane</keyword>
<proteinExistence type="predicted"/>
<organism evidence="2 4">
    <name type="scientific">Chitinophaga sancti</name>
    <dbReference type="NCBI Taxonomy" id="1004"/>
    <lineage>
        <taxon>Bacteria</taxon>
        <taxon>Pseudomonadati</taxon>
        <taxon>Bacteroidota</taxon>
        <taxon>Chitinophagia</taxon>
        <taxon>Chitinophagales</taxon>
        <taxon>Chitinophagaceae</taxon>
        <taxon>Chitinophaga</taxon>
    </lineage>
</organism>
<reference evidence="3 5" key="2">
    <citation type="submission" date="2023-11" db="EMBL/GenBank/DDBJ databases">
        <title>MicrobeMod: A computational toolkit for identifying prokaryotic methylation and restriction-modification with nanopore sequencing.</title>
        <authorList>
            <person name="Crits-Christoph A."/>
            <person name="Kang S.C."/>
            <person name="Lee H."/>
            <person name="Ostrov N."/>
        </authorList>
    </citation>
    <scope>NUCLEOTIDE SEQUENCE [LARGE SCALE GENOMIC DNA]</scope>
    <source>
        <strain evidence="3 5">ATCC 23090</strain>
    </source>
</reference>
<feature type="transmembrane region" description="Helical" evidence="1">
    <location>
        <begin position="349"/>
        <end position="367"/>
    </location>
</feature>
<accession>A0A1K1QYA9</accession>
<keyword evidence="5" id="KW-1185">Reference proteome</keyword>
<evidence type="ECO:0000313" key="3">
    <source>
        <dbReference type="EMBL" id="WQG92378.1"/>
    </source>
</evidence>
<evidence type="ECO:0000313" key="2">
    <source>
        <dbReference type="EMBL" id="SFW64603.1"/>
    </source>
</evidence>
<sequence>MNATQLTLWEKIEQFPIDDGAATIPFSARLAKEQRWTNRFTQRAIQEYKRFVFLCCVLDKGASPSRIVDEVWHLHLTYTRSYWEDFCRDTLGRELHHIPSTGGDAENHKHQEWYKETLAQYRNFFDSDPPDDIWPPPGIKAPKLPPIHPSFYKNAAWIFCIPFIINLTSFRQPIPYLLSGRHFLFFFPIFTAAILIITMLYQYYREKDYEQIAIRYLPPDANPYQLAAFLFGKNRAVQAAIINLLNRDLLALNPSGNFQIKRRDSGYHALPAEDNPLMGGWEKEPDNQDIPYTRIADKWYDPGKTIHPGLQALEKFIFTGTKIYWIPYALIMLVSIARCIQGAVNGRPFGLLIFEMLFATVIYWFAIRIMSDRKKVIFDQAVKTYRTDEIPMLYALKGPDTIRHFTDAALLTAAFGATITEMYRHGDREVFPHNNGGSSCTSGDSSGCSSGGGCGGGCGGCGGD</sequence>
<keyword evidence="1" id="KW-0812">Transmembrane</keyword>
<evidence type="ECO:0000256" key="1">
    <source>
        <dbReference type="SAM" id="Phobius"/>
    </source>
</evidence>
<dbReference type="STRING" id="1004.SAMN05661012_03190"/>
<dbReference type="RefSeq" id="WP_143150741.1">
    <property type="nucleotide sequence ID" value="NZ_CP139972.1"/>
</dbReference>
<feature type="transmembrane region" description="Helical" evidence="1">
    <location>
        <begin position="182"/>
        <end position="201"/>
    </location>
</feature>
<evidence type="ECO:0000313" key="5">
    <source>
        <dbReference type="Proteomes" id="UP001326715"/>
    </source>
</evidence>
<dbReference type="Proteomes" id="UP000183788">
    <property type="component" value="Unassembled WGS sequence"/>
</dbReference>
<feature type="transmembrane region" description="Helical" evidence="1">
    <location>
        <begin position="323"/>
        <end position="343"/>
    </location>
</feature>
<evidence type="ECO:0008006" key="6">
    <source>
        <dbReference type="Google" id="ProtNLM"/>
    </source>
</evidence>
<name>A0A1K1QYA9_9BACT</name>
<dbReference type="EMBL" id="FPIZ01000009">
    <property type="protein sequence ID" value="SFW64603.1"/>
    <property type="molecule type" value="Genomic_DNA"/>
</dbReference>
<dbReference type="Proteomes" id="UP001326715">
    <property type="component" value="Chromosome"/>
</dbReference>
<keyword evidence="1" id="KW-1133">Transmembrane helix</keyword>
<gene>
    <name evidence="2" type="ORF">SAMN05661012_03190</name>
    <name evidence="3" type="ORF">SR876_12755</name>
</gene>